<organism evidence="2 4">
    <name type="scientific">Cucumis melo var. makuwa</name>
    <name type="common">Oriental melon</name>
    <dbReference type="NCBI Taxonomy" id="1194695"/>
    <lineage>
        <taxon>Eukaryota</taxon>
        <taxon>Viridiplantae</taxon>
        <taxon>Streptophyta</taxon>
        <taxon>Embryophyta</taxon>
        <taxon>Tracheophyta</taxon>
        <taxon>Spermatophyta</taxon>
        <taxon>Magnoliopsida</taxon>
        <taxon>eudicotyledons</taxon>
        <taxon>Gunneridae</taxon>
        <taxon>Pentapetalae</taxon>
        <taxon>rosids</taxon>
        <taxon>fabids</taxon>
        <taxon>Cucurbitales</taxon>
        <taxon>Cucurbitaceae</taxon>
        <taxon>Benincaseae</taxon>
        <taxon>Cucumis</taxon>
    </lineage>
</organism>
<evidence type="ECO:0000313" key="4">
    <source>
        <dbReference type="Proteomes" id="UP000321947"/>
    </source>
</evidence>
<dbReference type="EMBL" id="SSTD01017849">
    <property type="protein sequence ID" value="TYJ98762.1"/>
    <property type="molecule type" value="Genomic_DNA"/>
</dbReference>
<accession>A0A5D3BG74</accession>
<evidence type="ECO:0000313" key="3">
    <source>
        <dbReference type="Proteomes" id="UP000321393"/>
    </source>
</evidence>
<protein>
    <submittedName>
        <fullName evidence="2">Protein CHROMATIN REMODELING 24</fullName>
    </submittedName>
</protein>
<sequence>MKRIFYVKQVKLKDGKALDADIVAVGVKGRPLISFFKGYYGTSAKLRQYELNYILLDKGVLLTSYDIVRNNSKSLQGNCFSEDDETEDGTTWDYMILDEVIISYL</sequence>
<dbReference type="STRING" id="1194695.A0A5D3BG74"/>
<gene>
    <name evidence="2" type="ORF">E5676_scaffold156G00700</name>
    <name evidence="1" type="ORF">E6C27_scaffold853G00720</name>
</gene>
<proteinExistence type="predicted"/>
<dbReference type="Proteomes" id="UP000321393">
    <property type="component" value="Unassembled WGS sequence"/>
</dbReference>
<evidence type="ECO:0000313" key="2">
    <source>
        <dbReference type="EMBL" id="TYJ98762.1"/>
    </source>
</evidence>
<evidence type="ECO:0000313" key="1">
    <source>
        <dbReference type="EMBL" id="KAA0032731.1"/>
    </source>
</evidence>
<dbReference type="EMBL" id="SSTE01021224">
    <property type="protein sequence ID" value="KAA0032731.1"/>
    <property type="molecule type" value="Genomic_DNA"/>
</dbReference>
<reference evidence="3 4" key="1">
    <citation type="submission" date="2019-08" db="EMBL/GenBank/DDBJ databases">
        <title>Draft genome sequences of two oriental melons (Cucumis melo L. var makuwa).</title>
        <authorList>
            <person name="Kwon S.-Y."/>
        </authorList>
    </citation>
    <scope>NUCLEOTIDE SEQUENCE [LARGE SCALE GENOMIC DNA]</scope>
    <source>
        <strain evidence="4">cv. Chang Bougi</strain>
        <strain evidence="3">cv. SW 3</strain>
        <tissue evidence="2">Leaf</tissue>
    </source>
</reference>
<dbReference type="Proteomes" id="UP000321947">
    <property type="component" value="Unassembled WGS sequence"/>
</dbReference>
<name>A0A5D3BG74_CUCMM</name>
<dbReference type="AlphaFoldDB" id="A0A5D3BG74"/>
<dbReference type="OrthoDB" id="1412999at2759"/>
<comment type="caution">
    <text evidence="2">The sequence shown here is derived from an EMBL/GenBank/DDBJ whole genome shotgun (WGS) entry which is preliminary data.</text>
</comment>